<keyword evidence="9 15" id="KW-0067">ATP-binding</keyword>
<evidence type="ECO:0000256" key="15">
    <source>
        <dbReference type="RuleBase" id="RU362081"/>
    </source>
</evidence>
<dbReference type="Pfam" id="PF00403">
    <property type="entry name" value="HMA"/>
    <property type="match status" value="1"/>
</dbReference>
<dbReference type="CDD" id="cd02079">
    <property type="entry name" value="P-type_ATPase_HM"/>
    <property type="match status" value="1"/>
</dbReference>
<feature type="domain" description="HMA" evidence="16">
    <location>
        <begin position="46"/>
        <end position="112"/>
    </location>
</feature>
<dbReference type="InterPro" id="IPR023299">
    <property type="entry name" value="ATPase_P-typ_cyto_dom_N"/>
</dbReference>
<evidence type="ECO:0000256" key="9">
    <source>
        <dbReference type="ARBA" id="ARBA00022840"/>
    </source>
</evidence>
<dbReference type="GO" id="GO:0005886">
    <property type="term" value="C:plasma membrane"/>
    <property type="evidence" value="ECO:0007669"/>
    <property type="project" value="UniProtKB-SubCell"/>
</dbReference>
<dbReference type="PROSITE" id="PS01229">
    <property type="entry name" value="COF_2"/>
    <property type="match status" value="1"/>
</dbReference>
<dbReference type="SUPFAM" id="SSF81665">
    <property type="entry name" value="Calcium ATPase, transmembrane domain M"/>
    <property type="match status" value="1"/>
</dbReference>
<evidence type="ECO:0000256" key="6">
    <source>
        <dbReference type="ARBA" id="ARBA00022692"/>
    </source>
</evidence>
<protein>
    <submittedName>
        <fullName evidence="17">Cation-translocating P-type ATPase</fullName>
    </submittedName>
</protein>
<evidence type="ECO:0000256" key="12">
    <source>
        <dbReference type="ARBA" id="ARBA00022989"/>
    </source>
</evidence>
<feature type="transmembrane region" description="Helical" evidence="15">
    <location>
        <begin position="410"/>
        <end position="443"/>
    </location>
</feature>
<keyword evidence="12 15" id="KW-1133">Transmembrane helix</keyword>
<dbReference type="SUPFAM" id="SSF81653">
    <property type="entry name" value="Calcium ATPase, transduction domain A"/>
    <property type="match status" value="1"/>
</dbReference>
<evidence type="ECO:0000256" key="3">
    <source>
        <dbReference type="ARBA" id="ARBA00022448"/>
    </source>
</evidence>
<keyword evidence="7 15" id="KW-0479">Metal-binding</keyword>
<dbReference type="PROSITE" id="PS50846">
    <property type="entry name" value="HMA_2"/>
    <property type="match status" value="1"/>
</dbReference>
<dbReference type="InterPro" id="IPR006121">
    <property type="entry name" value="HMA_dom"/>
</dbReference>
<dbReference type="Gene3D" id="3.40.50.1000">
    <property type="entry name" value="HAD superfamily/HAD-like"/>
    <property type="match status" value="1"/>
</dbReference>
<evidence type="ECO:0000313" key="17">
    <source>
        <dbReference type="EMBL" id="NNU43459.1"/>
    </source>
</evidence>
<evidence type="ECO:0000256" key="13">
    <source>
        <dbReference type="ARBA" id="ARBA00023065"/>
    </source>
</evidence>
<evidence type="ECO:0000256" key="5">
    <source>
        <dbReference type="ARBA" id="ARBA00022553"/>
    </source>
</evidence>
<keyword evidence="3" id="KW-0813">Transport</keyword>
<dbReference type="NCBIfam" id="TIGR01525">
    <property type="entry name" value="ATPase-IB_hvy"/>
    <property type="match status" value="1"/>
</dbReference>
<name>A0A849KNV8_9BURK</name>
<evidence type="ECO:0000256" key="1">
    <source>
        <dbReference type="ARBA" id="ARBA00004651"/>
    </source>
</evidence>
<comment type="caution">
    <text evidence="17">The sequence shown here is derived from an EMBL/GenBank/DDBJ whole genome shotgun (WGS) entry which is preliminary data.</text>
</comment>
<dbReference type="InterPro" id="IPR036412">
    <property type="entry name" value="HAD-like_sf"/>
</dbReference>
<dbReference type="PROSITE" id="PS00154">
    <property type="entry name" value="ATPASE_E1_E2"/>
    <property type="match status" value="1"/>
</dbReference>
<comment type="similarity">
    <text evidence="2 15">Belongs to the cation transport ATPase (P-type) (TC 3.A.3) family. Type IB subfamily.</text>
</comment>
<keyword evidence="4 15" id="KW-1003">Cell membrane</keyword>
<accession>A0A849KNV8</accession>
<dbReference type="NCBIfam" id="TIGR01511">
    <property type="entry name" value="ATPase-IB1_Cu"/>
    <property type="match status" value="1"/>
</dbReference>
<evidence type="ECO:0000313" key="18">
    <source>
        <dbReference type="Proteomes" id="UP000552954"/>
    </source>
</evidence>
<dbReference type="GO" id="GO:0043682">
    <property type="term" value="F:P-type divalent copper transporter activity"/>
    <property type="evidence" value="ECO:0007669"/>
    <property type="project" value="TreeGrafter"/>
</dbReference>
<evidence type="ECO:0000256" key="14">
    <source>
        <dbReference type="ARBA" id="ARBA00023136"/>
    </source>
</evidence>
<dbReference type="InterPro" id="IPR036163">
    <property type="entry name" value="HMA_dom_sf"/>
</dbReference>
<feature type="transmembrane region" description="Helical" evidence="15">
    <location>
        <begin position="738"/>
        <end position="756"/>
    </location>
</feature>
<feature type="transmembrane region" description="Helical" evidence="15">
    <location>
        <begin position="384"/>
        <end position="404"/>
    </location>
</feature>
<dbReference type="InterPro" id="IPR018303">
    <property type="entry name" value="ATPase_P-typ_P_site"/>
</dbReference>
<keyword evidence="5" id="KW-0597">Phosphoprotein</keyword>
<dbReference type="InterPro" id="IPR059000">
    <property type="entry name" value="ATPase_P-type_domA"/>
</dbReference>
<evidence type="ECO:0000256" key="10">
    <source>
        <dbReference type="ARBA" id="ARBA00022842"/>
    </source>
</evidence>
<keyword evidence="8 15" id="KW-0547">Nucleotide-binding</keyword>
<reference evidence="17 18" key="1">
    <citation type="submission" date="2020-05" db="EMBL/GenBank/DDBJ databases">
        <authorList>
            <person name="Khan S.A."/>
            <person name="Jeon C.O."/>
            <person name="Chun B.H."/>
        </authorList>
    </citation>
    <scope>NUCLEOTIDE SEQUENCE [LARGE SCALE GENOMIC DNA]</scope>
    <source>
        <strain evidence="17 18">B156</strain>
    </source>
</reference>
<dbReference type="GO" id="GO:0016887">
    <property type="term" value="F:ATP hydrolysis activity"/>
    <property type="evidence" value="ECO:0007669"/>
    <property type="project" value="InterPro"/>
</dbReference>
<evidence type="ECO:0000256" key="11">
    <source>
        <dbReference type="ARBA" id="ARBA00022967"/>
    </source>
</evidence>
<dbReference type="Gene3D" id="2.70.150.10">
    <property type="entry name" value="Calcium-transporting ATPase, cytoplasmic transduction domain A"/>
    <property type="match status" value="1"/>
</dbReference>
<dbReference type="EMBL" id="JABFCS010000001">
    <property type="protein sequence ID" value="NNU43459.1"/>
    <property type="molecule type" value="Genomic_DNA"/>
</dbReference>
<dbReference type="CDD" id="cd00371">
    <property type="entry name" value="HMA"/>
    <property type="match status" value="1"/>
</dbReference>
<evidence type="ECO:0000256" key="7">
    <source>
        <dbReference type="ARBA" id="ARBA00022723"/>
    </source>
</evidence>
<dbReference type="PANTHER" id="PTHR43520">
    <property type="entry name" value="ATP7, ISOFORM B"/>
    <property type="match status" value="1"/>
</dbReference>
<keyword evidence="11" id="KW-1278">Translocase</keyword>
<organism evidence="17 18">
    <name type="scientific">Ramlibacter montanisoli</name>
    <dbReference type="NCBI Taxonomy" id="2732512"/>
    <lineage>
        <taxon>Bacteria</taxon>
        <taxon>Pseudomonadati</taxon>
        <taxon>Pseudomonadota</taxon>
        <taxon>Betaproteobacteria</taxon>
        <taxon>Burkholderiales</taxon>
        <taxon>Comamonadaceae</taxon>
        <taxon>Ramlibacter</taxon>
    </lineage>
</organism>
<feature type="transmembrane region" description="Helical" evidence="15">
    <location>
        <begin position="130"/>
        <end position="149"/>
    </location>
</feature>
<dbReference type="InterPro" id="IPR023214">
    <property type="entry name" value="HAD_sf"/>
</dbReference>
<keyword evidence="6 15" id="KW-0812">Transmembrane</keyword>
<keyword evidence="18" id="KW-1185">Reference proteome</keyword>
<dbReference type="Proteomes" id="UP000552954">
    <property type="component" value="Unassembled WGS sequence"/>
</dbReference>
<dbReference type="GO" id="GO:0055070">
    <property type="term" value="P:copper ion homeostasis"/>
    <property type="evidence" value="ECO:0007669"/>
    <property type="project" value="TreeGrafter"/>
</dbReference>
<dbReference type="Gene3D" id="3.30.70.100">
    <property type="match status" value="1"/>
</dbReference>
<dbReference type="PRINTS" id="PR00119">
    <property type="entry name" value="CATATPASE"/>
</dbReference>
<dbReference type="PANTHER" id="PTHR43520:SF5">
    <property type="entry name" value="CATION-TRANSPORTING P-TYPE ATPASE-RELATED"/>
    <property type="match status" value="1"/>
</dbReference>
<reference evidence="17 18" key="2">
    <citation type="submission" date="2020-06" db="EMBL/GenBank/DDBJ databases">
        <title>Ramlibacter rhizophilus sp. nov., isolated from rhizosphere soil of national flower Mugunghwa from South Korea.</title>
        <authorList>
            <person name="Zheng-Fei Y."/>
            <person name="Huan T."/>
        </authorList>
    </citation>
    <scope>NUCLEOTIDE SEQUENCE [LARGE SCALE GENOMIC DNA]</scope>
    <source>
        <strain evidence="17 18">B156</strain>
    </source>
</reference>
<dbReference type="AlphaFoldDB" id="A0A849KNV8"/>
<evidence type="ECO:0000256" key="2">
    <source>
        <dbReference type="ARBA" id="ARBA00006024"/>
    </source>
</evidence>
<dbReference type="InterPro" id="IPR001757">
    <property type="entry name" value="P_typ_ATPase"/>
</dbReference>
<evidence type="ECO:0000259" key="16">
    <source>
        <dbReference type="PROSITE" id="PS50846"/>
    </source>
</evidence>
<keyword evidence="10" id="KW-0460">Magnesium</keyword>
<keyword evidence="13" id="KW-0406">Ion transport</keyword>
<comment type="subcellular location">
    <subcellularLocation>
        <location evidence="1">Cell membrane</location>
        <topology evidence="1">Multi-pass membrane protein</topology>
    </subcellularLocation>
</comment>
<gene>
    <name evidence="17" type="ORF">HK415_10260</name>
</gene>
<dbReference type="Gene3D" id="3.40.1110.10">
    <property type="entry name" value="Calcium-transporting ATPase, cytoplasmic domain N"/>
    <property type="match status" value="1"/>
</dbReference>
<keyword evidence="14 15" id="KW-0472">Membrane</keyword>
<dbReference type="SUPFAM" id="SSF56784">
    <property type="entry name" value="HAD-like"/>
    <property type="match status" value="1"/>
</dbReference>
<sequence length="765" mass="80935">MQAATLSPLLAGDVPACAPHEGAAAIDLREEWETFSRPVAARPGCWESYLAIEGIYCAGCSLTIEQALTGLPGVAEVDVNGSTATARLVWNPAQGRPSQWLHALERAGYRGLPAGDQLAAVPRRQAQRLLLWRWLVAGFCMMQVMMYALPAYIAEPGDMTPDVAALLRWASWLLTLPVLLFSCSPFFSSAWRDLRHGRIGMDVPVSIGILIAFGASTAATFDPQGPLGGEVWYDSVTMFVFFLLSGRLLEQRLRDRTAGSLEALMRRLPDTVERVRADGSSERVPVRRIGVGDHVRLQPGEVFPADGEILHGDTQVDEALLTGESTPVPRHKGQPVIAGSCNLSGTVLVAVQRVGDATRFGQIVALMERASHEKPAIARLADRIASPFLGAVLVAAAAAAWWWWPQGPGHALGIAVAILIVTCPCALSLATPAATLAAAGALARRGILVRRLEALESGATVDTVIFDKTGTLTTDRIAVRAMRTRDGTSQAEALTLAGALARHSLHPASRAIVASSVGAPEIALGEVQEHAGQGVEGVLPALAGHTPRRVRLGSASFCGLRPATEAETPQVFLADDRGWVATFDLDENLRTGALAAVAGLRRMGAQLEVLSGDQTPAVQRLAGRAGIQKALGRQTPQDKLDHVAQLQAAGRRVAMVGDGMNDGPVLARADVSIALGEAVPVAQARSDFIIQGGQLDGVAVVLRQARRSRAVVRQNLFWAAAYNAVCVPLAVAGMMPPWLAGLGMAASSLFVVLNAARLARLPKVA</sequence>
<dbReference type="InterPro" id="IPR027256">
    <property type="entry name" value="P-typ_ATPase_IB"/>
</dbReference>
<dbReference type="GO" id="GO:0005524">
    <property type="term" value="F:ATP binding"/>
    <property type="evidence" value="ECO:0007669"/>
    <property type="project" value="UniProtKB-UniRule"/>
</dbReference>
<feature type="transmembrane region" description="Helical" evidence="15">
    <location>
        <begin position="199"/>
        <end position="219"/>
    </location>
</feature>
<dbReference type="Pfam" id="PF00702">
    <property type="entry name" value="Hydrolase"/>
    <property type="match status" value="1"/>
</dbReference>
<dbReference type="InterPro" id="IPR023298">
    <property type="entry name" value="ATPase_P-typ_TM_dom_sf"/>
</dbReference>
<dbReference type="RefSeq" id="WP_171558689.1">
    <property type="nucleotide sequence ID" value="NZ_JABFCS010000001.1"/>
</dbReference>
<evidence type="ECO:0000256" key="8">
    <source>
        <dbReference type="ARBA" id="ARBA00022741"/>
    </source>
</evidence>
<feature type="transmembrane region" description="Helical" evidence="15">
    <location>
        <begin position="231"/>
        <end position="249"/>
    </location>
</feature>
<feature type="transmembrane region" description="Helical" evidence="15">
    <location>
        <begin position="169"/>
        <end position="187"/>
    </location>
</feature>
<proteinExistence type="inferred from homology"/>
<dbReference type="SUPFAM" id="SSF55008">
    <property type="entry name" value="HMA, heavy metal-associated domain"/>
    <property type="match status" value="1"/>
</dbReference>
<dbReference type="NCBIfam" id="TIGR01494">
    <property type="entry name" value="ATPase_P-type"/>
    <property type="match status" value="2"/>
</dbReference>
<dbReference type="InterPro" id="IPR008250">
    <property type="entry name" value="ATPase_P-typ_transduc_dom_A_sf"/>
</dbReference>
<dbReference type="Pfam" id="PF00122">
    <property type="entry name" value="E1-E2_ATPase"/>
    <property type="match status" value="1"/>
</dbReference>
<feature type="transmembrane region" description="Helical" evidence="15">
    <location>
        <begin position="716"/>
        <end position="732"/>
    </location>
</feature>
<dbReference type="GO" id="GO:0005507">
    <property type="term" value="F:copper ion binding"/>
    <property type="evidence" value="ECO:0007669"/>
    <property type="project" value="TreeGrafter"/>
</dbReference>
<evidence type="ECO:0000256" key="4">
    <source>
        <dbReference type="ARBA" id="ARBA00022475"/>
    </source>
</evidence>